<dbReference type="EMBL" id="KK415185">
    <property type="protein sequence ID" value="KFQ85070.1"/>
    <property type="molecule type" value="Genomic_DNA"/>
</dbReference>
<keyword evidence="2" id="KW-1185">Reference proteome</keyword>
<dbReference type="AlphaFoldDB" id="A0A091U5C7"/>
<gene>
    <name evidence="1" type="ORF">N337_12739</name>
</gene>
<evidence type="ECO:0000313" key="1">
    <source>
        <dbReference type="EMBL" id="KFQ85070.1"/>
    </source>
</evidence>
<reference evidence="1 2" key="1">
    <citation type="submission" date="2014-04" db="EMBL/GenBank/DDBJ databases">
        <title>Genome evolution of avian class.</title>
        <authorList>
            <person name="Zhang G."/>
            <person name="Li C."/>
        </authorList>
    </citation>
    <scope>NUCLEOTIDE SEQUENCE [LARGE SCALE GENOMIC DNA]</scope>
    <source>
        <strain evidence="1">BGI_N337</strain>
    </source>
</reference>
<accession>A0A091U5C7</accession>
<evidence type="ECO:0000313" key="2">
    <source>
        <dbReference type="Proteomes" id="UP000053700"/>
    </source>
</evidence>
<dbReference type="Proteomes" id="UP000053700">
    <property type="component" value="Unassembled WGS sequence"/>
</dbReference>
<sequence length="52" mass="6013">KGHEESTYTIILTFCFVESVSLPWDTELLGSTIFQDRLEIQKTPVTFLQGHR</sequence>
<protein>
    <submittedName>
        <fullName evidence="1">Uncharacterized protein</fullName>
    </submittedName>
</protein>
<dbReference type="OrthoDB" id="9306567at2759"/>
<name>A0A091U5C7_PHORB</name>
<feature type="non-terminal residue" evidence="1">
    <location>
        <position position="1"/>
    </location>
</feature>
<feature type="non-terminal residue" evidence="1">
    <location>
        <position position="52"/>
    </location>
</feature>
<proteinExistence type="predicted"/>
<organism evidence="1 2">
    <name type="scientific">Phoenicopterus ruber ruber</name>
    <dbReference type="NCBI Taxonomy" id="9218"/>
    <lineage>
        <taxon>Eukaryota</taxon>
        <taxon>Metazoa</taxon>
        <taxon>Chordata</taxon>
        <taxon>Craniata</taxon>
        <taxon>Vertebrata</taxon>
        <taxon>Euteleostomi</taxon>
        <taxon>Archelosauria</taxon>
        <taxon>Archosauria</taxon>
        <taxon>Dinosauria</taxon>
        <taxon>Saurischia</taxon>
        <taxon>Theropoda</taxon>
        <taxon>Coelurosauria</taxon>
        <taxon>Aves</taxon>
        <taxon>Neognathae</taxon>
        <taxon>Neoaves</taxon>
        <taxon>Mirandornithes</taxon>
        <taxon>Phoenicopteriformes</taxon>
        <taxon>Phoenicopteridae</taxon>
        <taxon>Phoenicopterus</taxon>
    </lineage>
</organism>